<comment type="subcellular location">
    <subcellularLocation>
        <location evidence="1">Nucleus</location>
    </subcellularLocation>
</comment>
<dbReference type="GO" id="GO:0033065">
    <property type="term" value="C:Rad51C-XRCC3 complex"/>
    <property type="evidence" value="ECO:0007669"/>
    <property type="project" value="TreeGrafter"/>
</dbReference>
<dbReference type="GO" id="GO:0005657">
    <property type="term" value="C:replication fork"/>
    <property type="evidence" value="ECO:0007669"/>
    <property type="project" value="TreeGrafter"/>
</dbReference>
<accession>A0A6M2DQQ2</accession>
<dbReference type="InterPro" id="IPR020588">
    <property type="entry name" value="RecA_ATP-bd"/>
</dbReference>
<dbReference type="InterPro" id="IPR047348">
    <property type="entry name" value="XRCC3-like_C"/>
</dbReference>
<evidence type="ECO:0000259" key="7">
    <source>
        <dbReference type="PROSITE" id="PS50162"/>
    </source>
</evidence>
<dbReference type="PANTHER" id="PTHR46487:SF1">
    <property type="entry name" value="DNA REPAIR PROTEIN XRCC3"/>
    <property type="match status" value="1"/>
</dbReference>
<dbReference type="PROSITE" id="PS50162">
    <property type="entry name" value="RECA_2"/>
    <property type="match status" value="1"/>
</dbReference>
<dbReference type="PIRSF" id="PIRSF005856">
    <property type="entry name" value="Rad51"/>
    <property type="match status" value="1"/>
</dbReference>
<dbReference type="GO" id="GO:0000722">
    <property type="term" value="P:telomere maintenance via recombination"/>
    <property type="evidence" value="ECO:0007669"/>
    <property type="project" value="TreeGrafter"/>
</dbReference>
<dbReference type="Gene3D" id="3.40.50.300">
    <property type="entry name" value="P-loop containing nucleotide triphosphate hydrolases"/>
    <property type="match status" value="1"/>
</dbReference>
<dbReference type="GO" id="GO:0005524">
    <property type="term" value="F:ATP binding"/>
    <property type="evidence" value="ECO:0007669"/>
    <property type="project" value="UniProtKB-KW"/>
</dbReference>
<evidence type="ECO:0000256" key="3">
    <source>
        <dbReference type="ARBA" id="ARBA00022763"/>
    </source>
</evidence>
<dbReference type="SUPFAM" id="SSF52540">
    <property type="entry name" value="P-loop containing nucleoside triphosphate hydrolases"/>
    <property type="match status" value="1"/>
</dbReference>
<keyword evidence="3" id="KW-0227">DNA damage</keyword>
<dbReference type="AlphaFoldDB" id="A0A6M2DQQ2"/>
<dbReference type="GO" id="GO:0140664">
    <property type="term" value="F:ATP-dependent DNA damage sensor activity"/>
    <property type="evidence" value="ECO:0007669"/>
    <property type="project" value="InterPro"/>
</dbReference>
<organism evidence="8">
    <name type="scientific">Xenopsylla cheopis</name>
    <name type="common">Oriental rat flea</name>
    <name type="synonym">Pulex cheopis</name>
    <dbReference type="NCBI Taxonomy" id="163159"/>
    <lineage>
        <taxon>Eukaryota</taxon>
        <taxon>Metazoa</taxon>
        <taxon>Ecdysozoa</taxon>
        <taxon>Arthropoda</taxon>
        <taxon>Hexapoda</taxon>
        <taxon>Insecta</taxon>
        <taxon>Pterygota</taxon>
        <taxon>Neoptera</taxon>
        <taxon>Endopterygota</taxon>
        <taxon>Siphonaptera</taxon>
        <taxon>Pulicidae</taxon>
        <taxon>Xenopsyllinae</taxon>
        <taxon>Xenopsylla</taxon>
    </lineage>
</organism>
<dbReference type="InterPro" id="IPR016467">
    <property type="entry name" value="DNA_recomb/repair_RecA-like"/>
</dbReference>
<reference evidence="8" key="1">
    <citation type="submission" date="2020-03" db="EMBL/GenBank/DDBJ databases">
        <title>Transcriptomic Profiling of the Digestive Tract of the Rat Flea, Xenopsylla cheopis, Following Blood Feeding and Infection with Yersinia pestis.</title>
        <authorList>
            <person name="Bland D.M."/>
            <person name="Martens C.A."/>
            <person name="Virtaneva K."/>
            <person name="Kanakabandi K."/>
            <person name="Long D."/>
            <person name="Rosenke R."/>
            <person name="Saturday G.A."/>
            <person name="Hoyt F.H."/>
            <person name="Bruno D.P."/>
            <person name="Ribeiro J.M.C."/>
            <person name="Hinnebusch J."/>
        </authorList>
    </citation>
    <scope>NUCLEOTIDE SEQUENCE</scope>
</reference>
<dbReference type="GO" id="GO:0090656">
    <property type="term" value="P:t-circle formation"/>
    <property type="evidence" value="ECO:0007669"/>
    <property type="project" value="TreeGrafter"/>
</dbReference>
<dbReference type="GO" id="GO:0000400">
    <property type="term" value="F:four-way junction DNA binding"/>
    <property type="evidence" value="ECO:0007669"/>
    <property type="project" value="TreeGrafter"/>
</dbReference>
<dbReference type="GO" id="GO:0045003">
    <property type="term" value="P:double-strand break repair via synthesis-dependent strand annealing"/>
    <property type="evidence" value="ECO:0007669"/>
    <property type="project" value="TreeGrafter"/>
</dbReference>
<dbReference type="Pfam" id="PF08423">
    <property type="entry name" value="Rad51"/>
    <property type="match status" value="1"/>
</dbReference>
<evidence type="ECO:0000256" key="2">
    <source>
        <dbReference type="ARBA" id="ARBA00022741"/>
    </source>
</evidence>
<sequence length="330" mass="36590">MEETNLKSKLPAELYDLLQKVEIDDPQDLILKSNAELQGLAPFSSKDIKLLKKVAAEIILCKKRFLTGLEMHMNTSYHIRRLKIGCPLMDNILNGGLICKGVSEISGESGTGKTQICLQLSIIVQYSEEQGGLNAGAIYICTEDVFPSKRLQQLFTTFPPAFQYRYRFKSNFTTNFSDNIYIEHASDAETLVQIICKDVPLLMANRKIGLVVIDSIAAVFRIEAVSPKRSNMMRAIGSTLHKLANDYGAVVICINQVSSNINTGMMMPCLGLSWANLTTTKIQLLHNWDNPSISHNEKSSLRTFSILSAPHLPPNSVTYKVDEAGISSAM</sequence>
<feature type="domain" description="RecA family profile 1" evidence="7">
    <location>
        <begin position="78"/>
        <end position="257"/>
    </location>
</feature>
<dbReference type="InterPro" id="IPR013632">
    <property type="entry name" value="Rad51_C"/>
</dbReference>
<dbReference type="GO" id="GO:0071140">
    <property type="term" value="P:resolution of mitotic recombination intermediates"/>
    <property type="evidence" value="ECO:0007669"/>
    <property type="project" value="TreeGrafter"/>
</dbReference>
<dbReference type="InterPro" id="IPR027417">
    <property type="entry name" value="P-loop_NTPase"/>
</dbReference>
<dbReference type="CDD" id="cd19491">
    <property type="entry name" value="XRCC3"/>
    <property type="match status" value="1"/>
</dbReference>
<protein>
    <submittedName>
        <fullName evidence="8">Putative rad51</fullName>
    </submittedName>
</protein>
<evidence type="ECO:0000256" key="4">
    <source>
        <dbReference type="ARBA" id="ARBA00022840"/>
    </source>
</evidence>
<dbReference type="PANTHER" id="PTHR46487">
    <property type="entry name" value="DNA REPAIR PROTEIN XRCC3"/>
    <property type="match status" value="1"/>
</dbReference>
<proteinExistence type="predicted"/>
<keyword evidence="6" id="KW-0539">Nucleus</keyword>
<evidence type="ECO:0000313" key="8">
    <source>
        <dbReference type="EMBL" id="NOV48655.1"/>
    </source>
</evidence>
<keyword evidence="5" id="KW-0234">DNA repair</keyword>
<keyword evidence="2" id="KW-0547">Nucleotide-binding</keyword>
<name>A0A6M2DQQ2_XENCH</name>
<evidence type="ECO:0000256" key="5">
    <source>
        <dbReference type="ARBA" id="ARBA00023204"/>
    </source>
</evidence>
<dbReference type="EMBL" id="GIIL01004929">
    <property type="protein sequence ID" value="NOV48655.1"/>
    <property type="molecule type" value="Transcribed_RNA"/>
</dbReference>
<evidence type="ECO:0000256" key="1">
    <source>
        <dbReference type="ARBA" id="ARBA00004123"/>
    </source>
</evidence>
<keyword evidence="4" id="KW-0067">ATP-binding</keyword>
<evidence type="ECO:0000256" key="6">
    <source>
        <dbReference type="ARBA" id="ARBA00023242"/>
    </source>
</evidence>